<organism evidence="1 2">
    <name type="scientific">Naganishia adeliensis</name>
    <dbReference type="NCBI Taxonomy" id="92952"/>
    <lineage>
        <taxon>Eukaryota</taxon>
        <taxon>Fungi</taxon>
        <taxon>Dikarya</taxon>
        <taxon>Basidiomycota</taxon>
        <taxon>Agaricomycotina</taxon>
        <taxon>Tremellomycetes</taxon>
        <taxon>Filobasidiales</taxon>
        <taxon>Filobasidiaceae</taxon>
        <taxon>Naganishia</taxon>
    </lineage>
</organism>
<gene>
    <name evidence="1" type="ORF">QFC20_001385</name>
</gene>
<accession>A0ACC2WVF3</accession>
<sequence>MSSDLKFLVGSYTTSIALVSFNPETKRLARVSSSAVGPSPTWVEASKNPTLAGKVFYAVNEMAGKIVSLELQDGKLQVVGMGVTKGDPAHVLALKDGSGVIATNYGGGSAIFYPVDPQTGHLPAAPTGALATLTPSFLASHPPLLNFTFAYPHTGPDKGRQEASHPHQALEGEDGLVYVPDLGSDKIWIIRRAANEQGLEVIGEMRLPGGAGPRHAALSPNGKHLYVLTELSHEVFVFPTPSPSQLGKDSIPIEPLTYDGYEIVPDEIPRPFRKPMNAGEIIVSPLSGRTIYASNRGQVDLNSEIPADAKGDGIAVLTLSEDGTKVESHTIVRTGTNFLRGMGVTKDGRWLATVGQKDGNVEVYECTGARGEELVLTARLEAGNQNGLGVTLLPTDVLWL</sequence>
<reference evidence="1" key="1">
    <citation type="submission" date="2023-04" db="EMBL/GenBank/DDBJ databases">
        <title>Draft Genome sequencing of Naganishia species isolated from polar environments using Oxford Nanopore Technology.</title>
        <authorList>
            <person name="Leo P."/>
            <person name="Venkateswaran K."/>
        </authorList>
    </citation>
    <scope>NUCLEOTIDE SEQUENCE</scope>
    <source>
        <strain evidence="1">MNA-CCFEE 5262</strain>
    </source>
</reference>
<name>A0ACC2WVF3_9TREE</name>
<keyword evidence="2" id="KW-1185">Reference proteome</keyword>
<proteinExistence type="predicted"/>
<protein>
    <submittedName>
        <fullName evidence="1">Uncharacterized protein</fullName>
    </submittedName>
</protein>
<evidence type="ECO:0000313" key="1">
    <source>
        <dbReference type="EMBL" id="KAJ9114512.1"/>
    </source>
</evidence>
<dbReference type="EMBL" id="JASBWS010000008">
    <property type="protein sequence ID" value="KAJ9114512.1"/>
    <property type="molecule type" value="Genomic_DNA"/>
</dbReference>
<comment type="caution">
    <text evidence="1">The sequence shown here is derived from an EMBL/GenBank/DDBJ whole genome shotgun (WGS) entry which is preliminary data.</text>
</comment>
<evidence type="ECO:0000313" key="2">
    <source>
        <dbReference type="Proteomes" id="UP001230649"/>
    </source>
</evidence>
<dbReference type="Proteomes" id="UP001230649">
    <property type="component" value="Unassembled WGS sequence"/>
</dbReference>